<organism evidence="1 2">
    <name type="scientific">Pseudomonas benzenivorans</name>
    <dbReference type="NCBI Taxonomy" id="556533"/>
    <lineage>
        <taxon>Bacteria</taxon>
        <taxon>Pseudomonadati</taxon>
        <taxon>Pseudomonadota</taxon>
        <taxon>Gammaproteobacteria</taxon>
        <taxon>Pseudomonadales</taxon>
        <taxon>Pseudomonadaceae</taxon>
        <taxon>Pseudomonas</taxon>
    </lineage>
</organism>
<dbReference type="RefSeq" id="WP_255837795.1">
    <property type="nucleotide sequence ID" value="NZ_CP073346.1"/>
</dbReference>
<dbReference type="Pfam" id="PF13487">
    <property type="entry name" value="HD_5"/>
    <property type="match status" value="1"/>
</dbReference>
<gene>
    <name evidence="1" type="ORF">KDW96_18995</name>
</gene>
<name>A0ABY5H4L5_9PSED</name>
<dbReference type="Gene3D" id="1.10.3210.10">
    <property type="entry name" value="Hypothetical protein af1432"/>
    <property type="match status" value="1"/>
</dbReference>
<protein>
    <recommendedName>
        <fullName evidence="3">HDOD domain-containing protein</fullName>
    </recommendedName>
</protein>
<dbReference type="CDD" id="cd00077">
    <property type="entry name" value="HDc"/>
    <property type="match status" value="1"/>
</dbReference>
<evidence type="ECO:0008006" key="3">
    <source>
        <dbReference type="Google" id="ProtNLM"/>
    </source>
</evidence>
<evidence type="ECO:0000313" key="1">
    <source>
        <dbReference type="EMBL" id="UTW07230.1"/>
    </source>
</evidence>
<keyword evidence="2" id="KW-1185">Reference proteome</keyword>
<accession>A0ABY5H4L5</accession>
<dbReference type="Proteomes" id="UP001059672">
    <property type="component" value="Chromosome"/>
</dbReference>
<sequence>MDVYVSHLAALKDHHQITATEDIRTAQGLKLLSRGARLDEATLARLALQKLHKPLDQSVGIGGELDGAQLATLIVELAAQHPDGAALLRQLPLPLAELCSSLDRQPLLCQRLTVMRAVFPARFRRTLFGALLALAIVRSGNLRGLSLPGLFVAALARSIGLLHLPEAFMAREAQHSAEAQRQFESHPVVSREMIRRSVDPVTAEAILNQHERLDGSGFPRGSRAGTPSSEAQLLGLADWIAWLCLERVEAGAGRIAHALQPLRLFRLFWSGAIFNAACEMILVIGGSCPPLVSENERPAWLAALLARHQQTGRQLTALLEELGAATDEGPSHGQHQRRCLLQMLSRINTSSGLLSPEYERWIDHVRAQQLSVAYAEMDEVYLQLCCLEPLLQRTRLLCGAPEGEEVAA</sequence>
<dbReference type="EMBL" id="CP073346">
    <property type="protein sequence ID" value="UTW07230.1"/>
    <property type="molecule type" value="Genomic_DNA"/>
</dbReference>
<reference evidence="1" key="1">
    <citation type="submission" date="2021-04" db="EMBL/GenBank/DDBJ databases">
        <title>Oceanospirillales bacteria with DddD are important DMSP degraders in coastal seawater.</title>
        <authorList>
            <person name="Liu J."/>
        </authorList>
    </citation>
    <scope>NUCLEOTIDE SEQUENCE</scope>
    <source>
        <strain evidence="1">D13-4</strain>
    </source>
</reference>
<proteinExistence type="predicted"/>
<evidence type="ECO:0000313" key="2">
    <source>
        <dbReference type="Proteomes" id="UP001059672"/>
    </source>
</evidence>
<dbReference type="InterPro" id="IPR003607">
    <property type="entry name" value="HD/PDEase_dom"/>
</dbReference>